<dbReference type="GO" id="GO:0004314">
    <property type="term" value="F:[acyl-carrier-protein] S-malonyltransferase activity"/>
    <property type="evidence" value="ECO:0007669"/>
    <property type="project" value="UniProtKB-EC"/>
</dbReference>
<dbReference type="Gene3D" id="3.30.70.250">
    <property type="entry name" value="Malonyl-CoA ACP transacylase, ACP-binding"/>
    <property type="match status" value="1"/>
</dbReference>
<feature type="domain" description="Malonyl-CoA:ACP transacylase (MAT)" evidence="4">
    <location>
        <begin position="6"/>
        <end position="297"/>
    </location>
</feature>
<dbReference type="AlphaFoldDB" id="A0A5K7XF01"/>
<gene>
    <name evidence="5" type="ORF">PLANPX_5066</name>
</gene>
<dbReference type="SUPFAM" id="SSF52151">
    <property type="entry name" value="FabD/lysophospholipase-like"/>
    <property type="match status" value="1"/>
</dbReference>
<dbReference type="InterPro" id="IPR052760">
    <property type="entry name" value="Mitochondrial_malonyltrans"/>
</dbReference>
<dbReference type="EMBL" id="AP021861">
    <property type="protein sequence ID" value="BBO35454.1"/>
    <property type="molecule type" value="Genomic_DNA"/>
</dbReference>
<dbReference type="InterPro" id="IPR016036">
    <property type="entry name" value="Malonyl_transacylase_ACP-bd"/>
</dbReference>
<proteinExistence type="inferred from homology"/>
<name>A0A5K7XF01_9BACT</name>
<dbReference type="InterPro" id="IPR024925">
    <property type="entry name" value="Malonyl_CoA-ACP_transAc"/>
</dbReference>
<keyword evidence="6" id="KW-1185">Reference proteome</keyword>
<dbReference type="NCBIfam" id="TIGR00128">
    <property type="entry name" value="fabD"/>
    <property type="match status" value="1"/>
</dbReference>
<evidence type="ECO:0000256" key="3">
    <source>
        <dbReference type="PIRSR" id="PIRSR000446-1"/>
    </source>
</evidence>
<evidence type="ECO:0000313" key="5">
    <source>
        <dbReference type="EMBL" id="BBO35454.1"/>
    </source>
</evidence>
<dbReference type="PANTHER" id="PTHR47170">
    <property type="entry name" value="MALONYL-COA ACP TRANSACYLASE, ACP-BINDING"/>
    <property type="match status" value="1"/>
</dbReference>
<evidence type="ECO:0000256" key="2">
    <source>
        <dbReference type="PIRNR" id="PIRNR000446"/>
    </source>
</evidence>
<dbReference type="InterPro" id="IPR004410">
    <property type="entry name" value="Malonyl_CoA-ACP_transAc_FabD"/>
</dbReference>
<dbReference type="RefSeq" id="WP_152100834.1">
    <property type="nucleotide sequence ID" value="NZ_AP021861.1"/>
</dbReference>
<dbReference type="EC" id="2.3.1.39" evidence="2"/>
<dbReference type="PANTHER" id="PTHR47170:SF2">
    <property type="entry name" value="MALONYL-COA:ACP TRANSACYLASE (MAT) DOMAIN-CONTAINING PROTEIN"/>
    <property type="match status" value="1"/>
</dbReference>
<comment type="similarity">
    <text evidence="2">Belongs to the fabD family.</text>
</comment>
<dbReference type="Gene3D" id="3.40.366.10">
    <property type="entry name" value="Malonyl-Coenzyme A Acyl Carrier Protein, domain 2"/>
    <property type="match status" value="1"/>
</dbReference>
<dbReference type="InterPro" id="IPR001227">
    <property type="entry name" value="Ac_transferase_dom_sf"/>
</dbReference>
<dbReference type="InterPro" id="IPR016035">
    <property type="entry name" value="Acyl_Trfase/lysoPLipase"/>
</dbReference>
<dbReference type="InterPro" id="IPR014043">
    <property type="entry name" value="Acyl_transferase_dom"/>
</dbReference>
<evidence type="ECO:0000313" key="6">
    <source>
        <dbReference type="Proteomes" id="UP000326837"/>
    </source>
</evidence>
<keyword evidence="2 5" id="KW-0808">Transferase</keyword>
<accession>A0A5K7XF01</accession>
<dbReference type="Proteomes" id="UP000326837">
    <property type="component" value="Chromosome"/>
</dbReference>
<organism evidence="5 6">
    <name type="scientific">Lacipirellula parvula</name>
    <dbReference type="NCBI Taxonomy" id="2650471"/>
    <lineage>
        <taxon>Bacteria</taxon>
        <taxon>Pseudomonadati</taxon>
        <taxon>Planctomycetota</taxon>
        <taxon>Planctomycetia</taxon>
        <taxon>Pirellulales</taxon>
        <taxon>Lacipirellulaceae</taxon>
        <taxon>Lacipirellula</taxon>
    </lineage>
</organism>
<sequence length="302" mass="32201">MKTAFLFPGQGAQTVGMGAELAATLPAARELFDRSAAILGYDLLKLCAEGPAEQLNATEFSQPALFACSLAALEKFRAEQPQIVDECAATAGLSLGEYTALVFAGAMDFETGLRLVQERGRAMQAAADLTPSGMVSILGMERDRIEELCNEARNGDVLQVANLLCPGNIVVSGGREACSRVAQLAEAAGAMKVIPLTVAGAFHTPLMQPAYDRLAKAVAEAEIKSPRIPVISNVDAEAHSDPAEIRQLLVKQLVSPVQWEQSMRNLLGPHGVERAYEIGPGRVLTGLMKRIERKFPCENVAA</sequence>
<dbReference type="KEGG" id="lpav:PLANPX_5066"/>
<evidence type="ECO:0000259" key="4">
    <source>
        <dbReference type="SMART" id="SM00827"/>
    </source>
</evidence>
<reference evidence="6" key="1">
    <citation type="submission" date="2019-10" db="EMBL/GenBank/DDBJ databases">
        <title>Lacipirellula parvula gen. nov., sp. nov., representing a lineage of planctomycetes widespread in freshwater anoxic habitats, and description of the family Lacipirellulaceae.</title>
        <authorList>
            <person name="Dedysh S.N."/>
            <person name="Kulichevskaya I.S."/>
            <person name="Beletsky A.V."/>
            <person name="Rakitin A.L."/>
            <person name="Mardanov A.V."/>
            <person name="Ivanova A.A."/>
            <person name="Saltykova V.X."/>
            <person name="Rijpstra W.I.C."/>
            <person name="Sinninghe Damste J.S."/>
            <person name="Ravin N.V."/>
        </authorList>
    </citation>
    <scope>NUCLEOTIDE SEQUENCE [LARGE SCALE GENOMIC DNA]</scope>
    <source>
        <strain evidence="6">PX69</strain>
    </source>
</reference>
<comment type="catalytic activity">
    <reaction evidence="2">
        <text>holo-[ACP] + malonyl-CoA = malonyl-[ACP] + CoA</text>
        <dbReference type="Rhea" id="RHEA:41792"/>
        <dbReference type="Rhea" id="RHEA-COMP:9623"/>
        <dbReference type="Rhea" id="RHEA-COMP:9685"/>
        <dbReference type="ChEBI" id="CHEBI:57287"/>
        <dbReference type="ChEBI" id="CHEBI:57384"/>
        <dbReference type="ChEBI" id="CHEBI:64479"/>
        <dbReference type="ChEBI" id="CHEBI:78449"/>
        <dbReference type="EC" id="2.3.1.39"/>
    </reaction>
</comment>
<dbReference type="PIRSF" id="PIRSF000446">
    <property type="entry name" value="Mct"/>
    <property type="match status" value="1"/>
</dbReference>
<protein>
    <recommendedName>
        <fullName evidence="1 2">Malonyl CoA-acyl carrier protein transacylase</fullName>
        <ecNumber evidence="2">2.3.1.39</ecNumber>
    </recommendedName>
</protein>
<evidence type="ECO:0000256" key="1">
    <source>
        <dbReference type="ARBA" id="ARBA00018953"/>
    </source>
</evidence>
<feature type="active site" evidence="3">
    <location>
        <position position="203"/>
    </location>
</feature>
<dbReference type="Pfam" id="PF00698">
    <property type="entry name" value="Acyl_transf_1"/>
    <property type="match status" value="1"/>
</dbReference>
<dbReference type="SUPFAM" id="SSF55048">
    <property type="entry name" value="Probable ACP-binding domain of malonyl-CoA ACP transacylase"/>
    <property type="match status" value="1"/>
</dbReference>
<keyword evidence="2 5" id="KW-0012">Acyltransferase</keyword>
<dbReference type="SMART" id="SM00827">
    <property type="entry name" value="PKS_AT"/>
    <property type="match status" value="1"/>
</dbReference>
<feature type="active site" evidence="3">
    <location>
        <position position="94"/>
    </location>
</feature>